<feature type="region of interest" description="Disordered" evidence="1">
    <location>
        <begin position="1"/>
        <end position="69"/>
    </location>
</feature>
<sequence>MPKVTNRPLLSSTGVKPSTSASRSKPSGNTKNDRILRTPSSNEKNKVEVQSRKVKSKLNKQNSDSKNVCNEHVKHPIKGAQGLVLITATNRVPLKVPIPLEVVALKHVVTRVYTRRPKVPKSVPNSKPKVVQIILWYLDSGYSKHMTEDCFQLTNFVHKFLGTVKFSNDQVAKIIGYGDYQIGNVKISRVYYVEGLGHNLFSIGQFCDSDLEVAFRKHSCFVRNLEGVDLLSGSLGTNMYSMSIRDMMASSPISLLSKATKTKSWLCHRRLSHLNSGALNHLARNGLIQHTRKVFRTFCMLELYDAKVSLEDANLKFLRSLPSVWHVVATMIWGQPGLDELEFDDLYNNLKAFCLWCLKQGVKTAPNCASRSDEIICSFFAQQASMPTTHDDEDLLQIDEDAMEEIDIRWQVAMITARIRKFMRKTGRPIDLKPRMGSLLTIEQDDWSMEFDAEHVHFGQDGLGDFDFGKQTKLMTSPVSLALMATNSEGKSWYPHQRRSFIPSAVLTREGLKSTARPKLTRTVPSKSTANVFYQGSLPQGTPHRQKTKKTMKLIWVKKESNLFGVGSQTVLPKIVSVKGSAMINQTWRPKGAYLDSVNRDNGSYTLKQFEYGNPEEDLKDYAIIDSGCSGSMTGDKDKLSDFIKFKGGYVAFGNDSKERKNLRKGNHQTSCLDLRKVWIPKNSIPLRSNLLGCNGQQRMEACFMAQKKIGACQLKIIKSWLKAIWRETYLPEHST</sequence>
<reference evidence="3" key="2">
    <citation type="submission" date="2022-01" db="EMBL/GenBank/DDBJ databases">
        <authorList>
            <person name="Yamashiro T."/>
            <person name="Shiraishi A."/>
            <person name="Satake H."/>
            <person name="Nakayama K."/>
        </authorList>
    </citation>
    <scope>NUCLEOTIDE SEQUENCE</scope>
</reference>
<name>A0ABQ5GK33_9ASTR</name>
<dbReference type="EMBL" id="BQNB010018503">
    <property type="protein sequence ID" value="GJT75128.1"/>
    <property type="molecule type" value="Genomic_DNA"/>
</dbReference>
<dbReference type="Proteomes" id="UP001151760">
    <property type="component" value="Unassembled WGS sequence"/>
</dbReference>
<gene>
    <name evidence="3" type="ORF">Tco_1041853</name>
</gene>
<protein>
    <submittedName>
        <fullName evidence="3">Retrovirus-related pol polyprotein from transposon TNT 1-94</fullName>
    </submittedName>
</protein>
<organism evidence="3 4">
    <name type="scientific">Tanacetum coccineum</name>
    <dbReference type="NCBI Taxonomy" id="301880"/>
    <lineage>
        <taxon>Eukaryota</taxon>
        <taxon>Viridiplantae</taxon>
        <taxon>Streptophyta</taxon>
        <taxon>Embryophyta</taxon>
        <taxon>Tracheophyta</taxon>
        <taxon>Spermatophyta</taxon>
        <taxon>Magnoliopsida</taxon>
        <taxon>eudicotyledons</taxon>
        <taxon>Gunneridae</taxon>
        <taxon>Pentapetalae</taxon>
        <taxon>asterids</taxon>
        <taxon>campanulids</taxon>
        <taxon>Asterales</taxon>
        <taxon>Asteraceae</taxon>
        <taxon>Asteroideae</taxon>
        <taxon>Anthemideae</taxon>
        <taxon>Anthemidinae</taxon>
        <taxon>Tanacetum</taxon>
    </lineage>
</organism>
<feature type="domain" description="Retrovirus-related Pol polyprotein from transposon TNT 1-94-like beta-barrel" evidence="2">
    <location>
        <begin position="136"/>
        <end position="208"/>
    </location>
</feature>
<feature type="compositionally biased region" description="Polar residues" evidence="1">
    <location>
        <begin position="8"/>
        <end position="30"/>
    </location>
</feature>
<evidence type="ECO:0000259" key="2">
    <source>
        <dbReference type="Pfam" id="PF22936"/>
    </source>
</evidence>
<reference evidence="3" key="1">
    <citation type="journal article" date="2022" name="Int. J. Mol. Sci.">
        <title>Draft Genome of Tanacetum Coccineum: Genomic Comparison of Closely Related Tanacetum-Family Plants.</title>
        <authorList>
            <person name="Yamashiro T."/>
            <person name="Shiraishi A."/>
            <person name="Nakayama K."/>
            <person name="Satake H."/>
        </authorList>
    </citation>
    <scope>NUCLEOTIDE SEQUENCE</scope>
</reference>
<accession>A0ABQ5GK33</accession>
<evidence type="ECO:0000313" key="4">
    <source>
        <dbReference type="Proteomes" id="UP001151760"/>
    </source>
</evidence>
<feature type="compositionally biased region" description="Polar residues" evidence="1">
    <location>
        <begin position="59"/>
        <end position="68"/>
    </location>
</feature>
<keyword evidence="4" id="KW-1185">Reference proteome</keyword>
<dbReference type="Pfam" id="PF22936">
    <property type="entry name" value="Pol_BBD"/>
    <property type="match status" value="1"/>
</dbReference>
<evidence type="ECO:0000313" key="3">
    <source>
        <dbReference type="EMBL" id="GJT75128.1"/>
    </source>
</evidence>
<dbReference type="InterPro" id="IPR054722">
    <property type="entry name" value="PolX-like_BBD"/>
</dbReference>
<evidence type="ECO:0000256" key="1">
    <source>
        <dbReference type="SAM" id="MobiDB-lite"/>
    </source>
</evidence>
<proteinExistence type="predicted"/>
<comment type="caution">
    <text evidence="3">The sequence shown here is derived from an EMBL/GenBank/DDBJ whole genome shotgun (WGS) entry which is preliminary data.</text>
</comment>